<dbReference type="PROSITE" id="PS50893">
    <property type="entry name" value="ABC_TRANSPORTER_2"/>
    <property type="match status" value="1"/>
</dbReference>
<dbReference type="GO" id="GO:0005524">
    <property type="term" value="F:ATP binding"/>
    <property type="evidence" value="ECO:0007669"/>
    <property type="project" value="UniProtKB-KW"/>
</dbReference>
<sequence>MMINMTKCTTRDLCNDYPFIYDFFSSLNIEFTPSAVTLGSFIEDIPQSQLEPFFLTKDTLLHQCIEFVEQMLVFQENDKFKIAQVTIKAGFDKSGEREKQDIELRCGEVICVVGPTGSGKSQLLADIESLAQLDTPSKRQVLLNHQVPDEHMRMSGDQQLVAQLSQNMNFVMDLSVEEFITMHAESRMVKEIPSTVTQVYELATDLAGEPFTLNTPVTALSGGQSRALMIADVACLSASPIVLIDEIENAGVDRRRALELLVKKEKMVLMATHDPLLALSGDRRIIIRNGGIAAVLETSEQEKLAVSELVKLDAFLGSMRNKVRLGERIAFDLLQAGLNFKD</sequence>
<gene>
    <name evidence="6" type="ORF">EES38_01250</name>
</gene>
<dbReference type="PROSITE" id="PS00211">
    <property type="entry name" value="ABC_TRANSPORTER_1"/>
    <property type="match status" value="1"/>
</dbReference>
<dbReference type="InterPro" id="IPR017871">
    <property type="entry name" value="ABC_transporter-like_CS"/>
</dbReference>
<dbReference type="PANTHER" id="PTHR43117">
    <property type="entry name" value="OSMOPROTECTANT IMPORT ATP-BINDING PROTEIN OSMV"/>
    <property type="match status" value="1"/>
</dbReference>
<keyword evidence="7" id="KW-1185">Reference proteome</keyword>
<keyword evidence="4 6" id="KW-0067">ATP-binding</keyword>
<dbReference type="InterPro" id="IPR003593">
    <property type="entry name" value="AAA+_ATPase"/>
</dbReference>
<proteinExistence type="inferred from homology"/>
<accession>A0A3N9TLF0</accession>
<evidence type="ECO:0000313" key="6">
    <source>
        <dbReference type="EMBL" id="RQW64703.1"/>
    </source>
</evidence>
<dbReference type="InterPro" id="IPR003439">
    <property type="entry name" value="ABC_transporter-like_ATP-bd"/>
</dbReference>
<dbReference type="EMBL" id="RJVQ01000001">
    <property type="protein sequence ID" value="RQW64703.1"/>
    <property type="molecule type" value="Genomic_DNA"/>
</dbReference>
<dbReference type="Proteomes" id="UP000281112">
    <property type="component" value="Unassembled WGS sequence"/>
</dbReference>
<dbReference type="RefSeq" id="WP_124935353.1">
    <property type="nucleotide sequence ID" value="NZ_RJVQ01000001.1"/>
</dbReference>
<dbReference type="AlphaFoldDB" id="A0A3N9TLF0"/>
<evidence type="ECO:0000259" key="5">
    <source>
        <dbReference type="PROSITE" id="PS50893"/>
    </source>
</evidence>
<evidence type="ECO:0000256" key="3">
    <source>
        <dbReference type="ARBA" id="ARBA00022741"/>
    </source>
</evidence>
<name>A0A3N9TLF0_9VIBR</name>
<comment type="similarity">
    <text evidence="1">Belongs to the ABC transporter superfamily.</text>
</comment>
<dbReference type="SMART" id="SM00382">
    <property type="entry name" value="AAA"/>
    <property type="match status" value="1"/>
</dbReference>
<dbReference type="OrthoDB" id="9776556at2"/>
<feature type="domain" description="ABC transporter" evidence="5">
    <location>
        <begin position="80"/>
        <end position="314"/>
    </location>
</feature>
<evidence type="ECO:0000256" key="1">
    <source>
        <dbReference type="ARBA" id="ARBA00005417"/>
    </source>
</evidence>
<organism evidence="6 7">
    <name type="scientific">Vibrio viridaestus</name>
    <dbReference type="NCBI Taxonomy" id="2487322"/>
    <lineage>
        <taxon>Bacteria</taxon>
        <taxon>Pseudomonadati</taxon>
        <taxon>Pseudomonadota</taxon>
        <taxon>Gammaproteobacteria</taxon>
        <taxon>Vibrionales</taxon>
        <taxon>Vibrionaceae</taxon>
        <taxon>Vibrio</taxon>
    </lineage>
</organism>
<protein>
    <submittedName>
        <fullName evidence="6">ATP-binding cassette domain-containing protein</fullName>
    </submittedName>
</protein>
<dbReference type="SUPFAM" id="SSF52540">
    <property type="entry name" value="P-loop containing nucleoside triphosphate hydrolases"/>
    <property type="match status" value="1"/>
</dbReference>
<reference evidence="6 7" key="1">
    <citation type="submission" date="2018-11" db="EMBL/GenBank/DDBJ databases">
        <title>Vibrio LJC006 sp. nov., isolated from seawater during the bloom of the enteromorpha.</title>
        <authorList>
            <person name="Liang J."/>
        </authorList>
    </citation>
    <scope>NUCLEOTIDE SEQUENCE [LARGE SCALE GENOMIC DNA]</scope>
    <source>
        <strain evidence="6 7">LJC006</strain>
    </source>
</reference>
<evidence type="ECO:0000256" key="2">
    <source>
        <dbReference type="ARBA" id="ARBA00022448"/>
    </source>
</evidence>
<dbReference type="Pfam" id="PF00005">
    <property type="entry name" value="ABC_tran"/>
    <property type="match status" value="1"/>
</dbReference>
<keyword evidence="2" id="KW-0813">Transport</keyword>
<keyword evidence="3" id="KW-0547">Nucleotide-binding</keyword>
<dbReference type="PANTHER" id="PTHR43117:SF4">
    <property type="entry name" value="OSMOPROTECTANT IMPORT ATP-BINDING PROTEIN OSMV"/>
    <property type="match status" value="1"/>
</dbReference>
<dbReference type="InterPro" id="IPR027417">
    <property type="entry name" value="P-loop_NTPase"/>
</dbReference>
<evidence type="ECO:0000313" key="7">
    <source>
        <dbReference type="Proteomes" id="UP000281112"/>
    </source>
</evidence>
<dbReference type="Gene3D" id="3.40.50.300">
    <property type="entry name" value="P-loop containing nucleotide triphosphate hydrolases"/>
    <property type="match status" value="1"/>
</dbReference>
<dbReference type="GO" id="GO:0016887">
    <property type="term" value="F:ATP hydrolysis activity"/>
    <property type="evidence" value="ECO:0007669"/>
    <property type="project" value="InterPro"/>
</dbReference>
<comment type="caution">
    <text evidence="6">The sequence shown here is derived from an EMBL/GenBank/DDBJ whole genome shotgun (WGS) entry which is preliminary data.</text>
</comment>
<evidence type="ECO:0000256" key="4">
    <source>
        <dbReference type="ARBA" id="ARBA00022840"/>
    </source>
</evidence>